<evidence type="ECO:0000313" key="2">
    <source>
        <dbReference type="Proteomes" id="UP001139311"/>
    </source>
</evidence>
<evidence type="ECO:0000313" key="1">
    <source>
        <dbReference type="EMBL" id="MCB4825460.1"/>
    </source>
</evidence>
<sequence length="241" mass="26342">MSTFLTRPTFERLAQIRGQLIGQGFASATADGPGVAGIFLPWAGRQLAEAGGLYWIGAATEGPYGAEGEQSFEACHERAAVLCDRGPHAHAHTPLWLFLDGLTRELLGGSYDRTTDRWGWSALLKIGWSTGRPEDWPPELVERQQATCAAALREEIAHLRHSLVFVGSLDDFGILGEALGGVPNWHGEQDDATGLWWFRDEASGNLFVHGCHPSAARRGHFSDAALDRTVMLARNLLPRFV</sequence>
<dbReference type="Proteomes" id="UP001139311">
    <property type="component" value="Unassembled WGS sequence"/>
</dbReference>
<dbReference type="AlphaFoldDB" id="A0A9X1LDM2"/>
<reference evidence="1" key="1">
    <citation type="submission" date="2021-10" db="EMBL/GenBank/DDBJ databases">
        <title>Roseicella aerolatum sp. nov., isolated from aerosols of e-waste dismantling site.</title>
        <authorList>
            <person name="Qin T."/>
        </authorList>
    </citation>
    <scope>NUCLEOTIDE SEQUENCE</scope>
    <source>
        <strain evidence="1">GB24</strain>
    </source>
</reference>
<comment type="caution">
    <text evidence="1">The sequence shown here is derived from an EMBL/GenBank/DDBJ whole genome shotgun (WGS) entry which is preliminary data.</text>
</comment>
<keyword evidence="2" id="KW-1185">Reference proteome</keyword>
<organism evidence="1 2">
    <name type="scientific">Roseicella aerolata</name>
    <dbReference type="NCBI Taxonomy" id="2883479"/>
    <lineage>
        <taxon>Bacteria</taxon>
        <taxon>Pseudomonadati</taxon>
        <taxon>Pseudomonadota</taxon>
        <taxon>Alphaproteobacteria</taxon>
        <taxon>Acetobacterales</taxon>
        <taxon>Roseomonadaceae</taxon>
        <taxon>Roseicella</taxon>
    </lineage>
</organism>
<protein>
    <submittedName>
        <fullName evidence="1">Uncharacterized protein</fullName>
    </submittedName>
</protein>
<dbReference type="EMBL" id="JAJAQI010000101">
    <property type="protein sequence ID" value="MCB4825460.1"/>
    <property type="molecule type" value="Genomic_DNA"/>
</dbReference>
<name>A0A9X1LDM2_9PROT</name>
<dbReference type="RefSeq" id="WP_226614382.1">
    <property type="nucleotide sequence ID" value="NZ_JAJAQI010000101.1"/>
</dbReference>
<accession>A0A9X1LDM2</accession>
<proteinExistence type="predicted"/>
<gene>
    <name evidence="1" type="ORF">LHA35_27500</name>
</gene>